<protein>
    <submittedName>
        <fullName evidence="2">Uncharacterized protein</fullName>
    </submittedName>
</protein>
<keyword evidence="1" id="KW-0472">Membrane</keyword>
<accession>A0A0C9UXK0</accession>
<dbReference type="EMBL" id="KN837150">
    <property type="protein sequence ID" value="KIJ39624.1"/>
    <property type="molecule type" value="Genomic_DNA"/>
</dbReference>
<keyword evidence="1" id="KW-0812">Transmembrane</keyword>
<dbReference type="HOGENOM" id="CLU_009663_0_0_1"/>
<dbReference type="Proteomes" id="UP000054279">
    <property type="component" value="Unassembled WGS sequence"/>
</dbReference>
<keyword evidence="1" id="KW-1133">Transmembrane helix</keyword>
<evidence type="ECO:0000313" key="3">
    <source>
        <dbReference type="Proteomes" id="UP000054279"/>
    </source>
</evidence>
<feature type="transmembrane region" description="Helical" evidence="1">
    <location>
        <begin position="87"/>
        <end position="106"/>
    </location>
</feature>
<reference evidence="2 3" key="1">
    <citation type="submission" date="2014-06" db="EMBL/GenBank/DDBJ databases">
        <title>Evolutionary Origins and Diversification of the Mycorrhizal Mutualists.</title>
        <authorList>
            <consortium name="DOE Joint Genome Institute"/>
            <consortium name="Mycorrhizal Genomics Consortium"/>
            <person name="Kohler A."/>
            <person name="Kuo A."/>
            <person name="Nagy L.G."/>
            <person name="Floudas D."/>
            <person name="Copeland A."/>
            <person name="Barry K.W."/>
            <person name="Cichocki N."/>
            <person name="Veneault-Fourrey C."/>
            <person name="LaButti K."/>
            <person name="Lindquist E.A."/>
            <person name="Lipzen A."/>
            <person name="Lundell T."/>
            <person name="Morin E."/>
            <person name="Murat C."/>
            <person name="Riley R."/>
            <person name="Ohm R."/>
            <person name="Sun H."/>
            <person name="Tunlid A."/>
            <person name="Henrissat B."/>
            <person name="Grigoriev I.V."/>
            <person name="Hibbett D.S."/>
            <person name="Martin F."/>
        </authorList>
    </citation>
    <scope>NUCLEOTIDE SEQUENCE [LARGE SCALE GENOMIC DNA]</scope>
    <source>
        <strain evidence="2 3">SS14</strain>
    </source>
</reference>
<feature type="transmembrane region" description="Helical" evidence="1">
    <location>
        <begin position="611"/>
        <end position="635"/>
    </location>
</feature>
<dbReference type="AlphaFoldDB" id="A0A0C9UXK0"/>
<name>A0A0C9UXK0_SPHS4</name>
<keyword evidence="3" id="KW-1185">Reference proteome</keyword>
<organism evidence="2 3">
    <name type="scientific">Sphaerobolus stellatus (strain SS14)</name>
    <dbReference type="NCBI Taxonomy" id="990650"/>
    <lineage>
        <taxon>Eukaryota</taxon>
        <taxon>Fungi</taxon>
        <taxon>Dikarya</taxon>
        <taxon>Basidiomycota</taxon>
        <taxon>Agaricomycotina</taxon>
        <taxon>Agaricomycetes</taxon>
        <taxon>Phallomycetidae</taxon>
        <taxon>Geastrales</taxon>
        <taxon>Sphaerobolaceae</taxon>
        <taxon>Sphaerobolus</taxon>
    </lineage>
</organism>
<gene>
    <name evidence="2" type="ORF">M422DRAFT_174801</name>
</gene>
<feature type="transmembrane region" description="Helical" evidence="1">
    <location>
        <begin position="25"/>
        <end position="42"/>
    </location>
</feature>
<sequence>MAIQIVIPKITVAEGAAILNVGTTFIQYTLGLSLVAILLYILPGVNTANTWTIVAREIQGSLWATLLRSQSTTADRASLRVRIYSKASFISTALIALSAAIAPLGLKEGPILTSRPVLEVASYLPDTSPMGLATPPRGDYGYSRSCGSDGLTPCPGSPNNEISLVISPKIIQKFNSTPYGPFSIQFRRYITSNVGDINILYGSLGIVDSLILRDGMFVMDGLVVDLGDSPGIRFLNHTIPNDISHGATWSQDILWVEPQTACVNTNLTVDYAINGLGIVQPSYNMTDRGGFANPPIQYPPYGQEGQDLNLYEHAYKATVLSNNGTLRALNTSRSATFVGNTFQLNASIVALGSAELGKVATLPLTYLSLDTDLLVNETLLCANFGGGDTASIGTPSMQCGIFMGPPRRSDGSDPRILLDDSTWTQTLHGCASTMRASIQRVQFSINGTRELGDVQVISRQPIERPVLWGVEQTDLIISNISLFWGVVEDQYENDPTLATIRHNYLYLPAGAPDIFGVPPTGIPHASLAVALSEAYSAVPLFIPLDEYTGASNYALLQKYQTLIAEDLDKGTAQIKNLIVTDFLANILTGSHSNSTLVVEKHVPSVTYDLKYSIPLVLLLILWFPSFVYAVLLLLLRFLKISYIRSLLVHTSVGRIVTGCSDLVLLDNHIG</sequence>
<proteinExistence type="predicted"/>
<evidence type="ECO:0000256" key="1">
    <source>
        <dbReference type="SAM" id="Phobius"/>
    </source>
</evidence>
<dbReference type="OrthoDB" id="2369382at2759"/>
<evidence type="ECO:0000313" key="2">
    <source>
        <dbReference type="EMBL" id="KIJ39624.1"/>
    </source>
</evidence>